<evidence type="ECO:0000313" key="2">
    <source>
        <dbReference type="Proteomes" id="UP000779809"/>
    </source>
</evidence>
<accession>A0A932A7E9</accession>
<name>A0A932A7E9_9BACT</name>
<gene>
    <name evidence="1" type="ORF">HYX28_04770</name>
</gene>
<sequence length="76" mass="8512">MQREIEAKGIPTVLITVSPEDSRPMRPPRAVHPVGHALGRVLGSAGERDRQMRVLTEALRQFEFQHVPGTIVDFEP</sequence>
<dbReference type="Proteomes" id="UP000779809">
    <property type="component" value="Unassembled WGS sequence"/>
</dbReference>
<protein>
    <submittedName>
        <fullName evidence="1">Uncharacterized protein</fullName>
    </submittedName>
</protein>
<evidence type="ECO:0000313" key="1">
    <source>
        <dbReference type="EMBL" id="MBI2678071.1"/>
    </source>
</evidence>
<comment type="caution">
    <text evidence="1">The sequence shown here is derived from an EMBL/GenBank/DDBJ whole genome shotgun (WGS) entry which is preliminary data.</text>
</comment>
<dbReference type="EMBL" id="JACPNR010000006">
    <property type="protein sequence ID" value="MBI2678071.1"/>
    <property type="molecule type" value="Genomic_DNA"/>
</dbReference>
<proteinExistence type="predicted"/>
<organism evidence="1 2">
    <name type="scientific">Candidatus Korobacter versatilis</name>
    <dbReference type="NCBI Taxonomy" id="658062"/>
    <lineage>
        <taxon>Bacteria</taxon>
        <taxon>Pseudomonadati</taxon>
        <taxon>Acidobacteriota</taxon>
        <taxon>Terriglobia</taxon>
        <taxon>Terriglobales</taxon>
        <taxon>Candidatus Korobacteraceae</taxon>
        <taxon>Candidatus Korobacter</taxon>
    </lineage>
</organism>
<reference evidence="1" key="1">
    <citation type="submission" date="2020-07" db="EMBL/GenBank/DDBJ databases">
        <title>Huge and variable diversity of episymbiotic CPR bacteria and DPANN archaea in groundwater ecosystems.</title>
        <authorList>
            <person name="He C.Y."/>
            <person name="Keren R."/>
            <person name="Whittaker M."/>
            <person name="Farag I.F."/>
            <person name="Doudna J."/>
            <person name="Cate J.H.D."/>
            <person name="Banfield J.F."/>
        </authorList>
    </citation>
    <scope>NUCLEOTIDE SEQUENCE</scope>
    <source>
        <strain evidence="1">NC_groundwater_580_Pr5_B-0.1um_64_19</strain>
    </source>
</reference>
<dbReference type="AlphaFoldDB" id="A0A932A7E9"/>